<dbReference type="PIRSF" id="PIRSF005572">
    <property type="entry name" value="NifS"/>
    <property type="match status" value="1"/>
</dbReference>
<keyword evidence="4 8" id="KW-0808">Transferase</keyword>
<reference evidence="11" key="1">
    <citation type="submission" date="2017-09" db="EMBL/GenBank/DDBJ databases">
        <title>Depth-based differentiation of microbial function through sediment-hosted aquifers and enrichment of novel symbionts in the deep terrestrial subsurface.</title>
        <authorList>
            <person name="Probst A.J."/>
            <person name="Ladd B."/>
            <person name="Jarett J.K."/>
            <person name="Geller-Mcgrath D.E."/>
            <person name="Sieber C.M.K."/>
            <person name="Emerson J.B."/>
            <person name="Anantharaman K."/>
            <person name="Thomas B.C."/>
            <person name="Malmstrom R."/>
            <person name="Stieglmeier M."/>
            <person name="Klingl A."/>
            <person name="Woyke T."/>
            <person name="Ryan C.M."/>
            <person name="Banfield J.F."/>
        </authorList>
    </citation>
    <scope>NUCLEOTIDE SEQUENCE [LARGE SCALE GENOMIC DNA]</scope>
</reference>
<keyword evidence="5 8" id="KW-0663">Pyridoxal phosphate</keyword>
<dbReference type="InterPro" id="IPR015424">
    <property type="entry name" value="PyrdxlP-dep_Trfase"/>
</dbReference>
<dbReference type="GO" id="GO:0030170">
    <property type="term" value="F:pyridoxal phosphate binding"/>
    <property type="evidence" value="ECO:0007669"/>
    <property type="project" value="UniProtKB-UniRule"/>
</dbReference>
<evidence type="ECO:0000256" key="1">
    <source>
        <dbReference type="ARBA" id="ARBA00001933"/>
    </source>
</evidence>
<dbReference type="GO" id="GO:0031071">
    <property type="term" value="F:cysteine desulfurase activity"/>
    <property type="evidence" value="ECO:0007669"/>
    <property type="project" value="UniProtKB-UniRule"/>
</dbReference>
<comment type="cofactor">
    <cofactor evidence="1 7">
        <name>pyridoxal 5'-phosphate</name>
        <dbReference type="ChEBI" id="CHEBI:597326"/>
    </cofactor>
</comment>
<sequence>MKDSLKQHFPIYSHTPNLVYLDSGASALKPQVVVDKVKEYYEQYGVNIHRGLYEASDRATTEHDNARGIVAQFINAEPEEIVFTYGTTHGLNMLATSLGQSLKKGDNIVLTTWEHHANLIPWQQIAKKTSVELRFIDIDDDYQIDLEDAKKKIDSHTKIVSFAHVSNTLGSKAPAEELIVLAKQVNAITIIDAAQSIVHLKTDVKKLDVDFLVFSGHKLYGPTGIGVLYGKKEKLALLSPVTFGGDMILDVSYEQAEWNDVPYRFEPGTPNIAGAIGLGAAVKFIESIGLQHIQKRETKLTNYLIVQLSSLPNVQIIGSSQSNKHHGVVSITIEGIHTHDIAEICNRHNVAIRVGSHCAMPLMKKLGLPGGTARFSVGMYTDKDDVDKAILALEDAIRIFS</sequence>
<protein>
    <recommendedName>
        <fullName evidence="3 8">Cysteine desulfurase</fullName>
        <ecNumber evidence="3 8">2.8.1.7</ecNumber>
    </recommendedName>
</protein>
<accession>A0A2M7V5N5</accession>
<evidence type="ECO:0000256" key="6">
    <source>
        <dbReference type="ARBA" id="ARBA00050776"/>
    </source>
</evidence>
<dbReference type="PROSITE" id="PS00595">
    <property type="entry name" value="AA_TRANSFER_CLASS_5"/>
    <property type="match status" value="1"/>
</dbReference>
<name>A0A2M7V5N5_9BACT</name>
<dbReference type="InterPro" id="IPR010970">
    <property type="entry name" value="Cys_dSase_SufS"/>
</dbReference>
<dbReference type="InterPro" id="IPR015421">
    <property type="entry name" value="PyrdxlP-dep_Trfase_major"/>
</dbReference>
<dbReference type="InterPro" id="IPR015422">
    <property type="entry name" value="PyrdxlP-dep_Trfase_small"/>
</dbReference>
<evidence type="ECO:0000256" key="5">
    <source>
        <dbReference type="ARBA" id="ARBA00022898"/>
    </source>
</evidence>
<dbReference type="Proteomes" id="UP000230078">
    <property type="component" value="Unassembled WGS sequence"/>
</dbReference>
<dbReference type="AlphaFoldDB" id="A0A2M7V5N5"/>
<dbReference type="InterPro" id="IPR000192">
    <property type="entry name" value="Aminotrans_V_dom"/>
</dbReference>
<dbReference type="Pfam" id="PF00266">
    <property type="entry name" value="Aminotran_5"/>
    <property type="match status" value="1"/>
</dbReference>
<dbReference type="SUPFAM" id="SSF53383">
    <property type="entry name" value="PLP-dependent transferases"/>
    <property type="match status" value="1"/>
</dbReference>
<evidence type="ECO:0000259" key="9">
    <source>
        <dbReference type="Pfam" id="PF00266"/>
    </source>
</evidence>
<comment type="catalytic activity">
    <reaction evidence="6 8">
        <text>(sulfur carrier)-H + L-cysteine = (sulfur carrier)-SH + L-alanine</text>
        <dbReference type="Rhea" id="RHEA:43892"/>
        <dbReference type="Rhea" id="RHEA-COMP:14737"/>
        <dbReference type="Rhea" id="RHEA-COMP:14739"/>
        <dbReference type="ChEBI" id="CHEBI:29917"/>
        <dbReference type="ChEBI" id="CHEBI:35235"/>
        <dbReference type="ChEBI" id="CHEBI:57972"/>
        <dbReference type="ChEBI" id="CHEBI:64428"/>
        <dbReference type="EC" id="2.8.1.7"/>
    </reaction>
</comment>
<proteinExistence type="inferred from homology"/>
<feature type="domain" description="Aminotransferase class V" evidence="9">
    <location>
        <begin position="19"/>
        <end position="388"/>
    </location>
</feature>
<comment type="caution">
    <text evidence="10">The sequence shown here is derived from an EMBL/GenBank/DDBJ whole genome shotgun (WGS) entry which is preliminary data.</text>
</comment>
<evidence type="ECO:0000256" key="8">
    <source>
        <dbReference type="RuleBase" id="RU004506"/>
    </source>
</evidence>
<dbReference type="InterPro" id="IPR016454">
    <property type="entry name" value="Cysteine_dSase"/>
</dbReference>
<dbReference type="Gene3D" id="3.90.1150.10">
    <property type="entry name" value="Aspartate Aminotransferase, domain 1"/>
    <property type="match status" value="1"/>
</dbReference>
<dbReference type="InterPro" id="IPR020578">
    <property type="entry name" value="Aminotrans_V_PyrdxlP_BS"/>
</dbReference>
<dbReference type="Gene3D" id="3.40.640.10">
    <property type="entry name" value="Type I PLP-dependent aspartate aminotransferase-like (Major domain)"/>
    <property type="match status" value="1"/>
</dbReference>
<dbReference type="CDD" id="cd06453">
    <property type="entry name" value="SufS_like"/>
    <property type="match status" value="1"/>
</dbReference>
<dbReference type="NCBIfam" id="TIGR01979">
    <property type="entry name" value="sufS"/>
    <property type="match status" value="1"/>
</dbReference>
<evidence type="ECO:0000313" key="11">
    <source>
        <dbReference type="Proteomes" id="UP000230078"/>
    </source>
</evidence>
<comment type="similarity">
    <text evidence="2 8">Belongs to the class-V pyridoxal-phosphate-dependent aminotransferase family. Csd subfamily.</text>
</comment>
<dbReference type="EMBL" id="PFPI01000007">
    <property type="protein sequence ID" value="PIZ93922.1"/>
    <property type="molecule type" value="Genomic_DNA"/>
</dbReference>
<evidence type="ECO:0000256" key="2">
    <source>
        <dbReference type="ARBA" id="ARBA00010447"/>
    </source>
</evidence>
<dbReference type="PANTHER" id="PTHR43586">
    <property type="entry name" value="CYSTEINE DESULFURASE"/>
    <property type="match status" value="1"/>
</dbReference>
<dbReference type="GO" id="GO:0006534">
    <property type="term" value="P:cysteine metabolic process"/>
    <property type="evidence" value="ECO:0007669"/>
    <property type="project" value="UniProtKB-UniRule"/>
</dbReference>
<organism evidence="10 11">
    <name type="scientific">Candidatus Magasanikbacteria bacterium CG_4_10_14_0_2_um_filter_41_31</name>
    <dbReference type="NCBI Taxonomy" id="1974639"/>
    <lineage>
        <taxon>Bacteria</taxon>
        <taxon>Candidatus Magasanikiibacteriota</taxon>
    </lineage>
</organism>
<evidence type="ECO:0000256" key="7">
    <source>
        <dbReference type="RuleBase" id="RU004504"/>
    </source>
</evidence>
<gene>
    <name evidence="10" type="ORF">COX83_00555</name>
</gene>
<evidence type="ECO:0000256" key="4">
    <source>
        <dbReference type="ARBA" id="ARBA00022679"/>
    </source>
</evidence>
<dbReference type="EC" id="2.8.1.7" evidence="3 8"/>
<dbReference type="PANTHER" id="PTHR43586:SF8">
    <property type="entry name" value="CYSTEINE DESULFURASE 1, CHLOROPLASTIC"/>
    <property type="match status" value="1"/>
</dbReference>
<evidence type="ECO:0000256" key="3">
    <source>
        <dbReference type="ARBA" id="ARBA00012239"/>
    </source>
</evidence>
<comment type="function">
    <text evidence="8">Catalyzes the removal of elemental sulfur and selenium atoms from L-cysteine, L-cystine, L-selenocysteine, and L-selenocystine to produce L-alanine.</text>
</comment>
<evidence type="ECO:0000313" key="10">
    <source>
        <dbReference type="EMBL" id="PIZ93922.1"/>
    </source>
</evidence>